<feature type="transmembrane region" description="Helical" evidence="11">
    <location>
        <begin position="192"/>
        <end position="215"/>
    </location>
</feature>
<sequence length="546" mass="58116">MNTFKNLRLSAKLALAFIFFSMITVVIGLMGMAGNKKLGDMMQDLQSKTIVSINTVNELFNTALFHNRTLYFLLSQKADNASDGDLTETIELLNARQASVSATFTTYQAQRLDEEGSAARDKLKADWDRYTSQVQEFFSAIKGDNYPLAKRLLNGKLRISFVQIQKDADNIVSANVAQAKSAEQDGNSLIRLLNASMVGGIALAFILALVLGMLITRSITRPIARAVLTAQRVADGDLTLHIQVDGKDETGQLLQALHTMQSNLKATVGAISDASTRLGIAAGDLSHITQATGNGLTRQNGEIQQAATAVTQMTAAVDEVARNAVSTSQVSQETDTRTQNGQAKVQQAIESIETMVLEMTASSSMVGDLVSRTRAITSVLDVIRSIAEQTNLLALNAAIEAARAGEQGRGFAVVADEVRALAHRTQASTGEIEQMIGAVQHSAQQAAGAMNSTQDLANQTRGLARDAGGALQAIAEGVAQISDRNQVIASASEQQAQVAREVDRNLINIQGLSAETAAGVEQTGASSKELSGLADSLNLLVARFRI</sequence>
<keyword evidence="5 11" id="KW-0812">Transmembrane</keyword>
<evidence type="ECO:0000259" key="13">
    <source>
        <dbReference type="PROSITE" id="PS50885"/>
    </source>
</evidence>
<dbReference type="PANTHER" id="PTHR32089:SF120">
    <property type="entry name" value="METHYL-ACCEPTING CHEMOTAXIS PROTEIN TLPQ"/>
    <property type="match status" value="1"/>
</dbReference>
<comment type="similarity">
    <text evidence="9">Belongs to the methyl-accepting chemotaxis (MCP) protein family.</text>
</comment>
<dbReference type="Gene3D" id="6.10.340.10">
    <property type="match status" value="1"/>
</dbReference>
<keyword evidence="6 11" id="KW-1133">Transmembrane helix</keyword>
<gene>
    <name evidence="14" type="ORF">IV01_13720</name>
</gene>
<dbReference type="SMART" id="SM00283">
    <property type="entry name" value="MA"/>
    <property type="match status" value="1"/>
</dbReference>
<dbReference type="PROSITE" id="PS50111">
    <property type="entry name" value="CHEMOTAXIS_TRANSDUC_2"/>
    <property type="match status" value="1"/>
</dbReference>
<dbReference type="InterPro" id="IPR003660">
    <property type="entry name" value="HAMP_dom"/>
</dbReference>
<evidence type="ECO:0000256" key="10">
    <source>
        <dbReference type="PROSITE-ProRule" id="PRU00284"/>
    </source>
</evidence>
<dbReference type="AlphaFoldDB" id="A0A085VI60"/>
<dbReference type="SMART" id="SM00304">
    <property type="entry name" value="HAMP"/>
    <property type="match status" value="1"/>
</dbReference>
<dbReference type="GO" id="GO:0004888">
    <property type="term" value="F:transmembrane signaling receptor activity"/>
    <property type="evidence" value="ECO:0007669"/>
    <property type="project" value="InterPro"/>
</dbReference>
<dbReference type="EMBL" id="JPQU01000037">
    <property type="protein sequence ID" value="KFE55123.1"/>
    <property type="molecule type" value="Genomic_DNA"/>
</dbReference>
<evidence type="ECO:0000256" key="4">
    <source>
        <dbReference type="ARBA" id="ARBA00022500"/>
    </source>
</evidence>
<accession>A0A085VI60</accession>
<comment type="subcellular location">
    <subcellularLocation>
        <location evidence="1">Cell membrane</location>
        <topology evidence="1">Multi-pass membrane protein</topology>
    </subcellularLocation>
</comment>
<dbReference type="Pfam" id="PF12729">
    <property type="entry name" value="4HB_MCP_1"/>
    <property type="match status" value="1"/>
</dbReference>
<evidence type="ECO:0008006" key="16">
    <source>
        <dbReference type="Google" id="ProtNLM"/>
    </source>
</evidence>
<feature type="transmembrane region" description="Helical" evidence="11">
    <location>
        <begin position="13"/>
        <end position="33"/>
    </location>
</feature>
<evidence type="ECO:0000256" key="11">
    <source>
        <dbReference type="SAM" id="Phobius"/>
    </source>
</evidence>
<dbReference type="PRINTS" id="PR00260">
    <property type="entry name" value="CHEMTRNSDUCR"/>
</dbReference>
<keyword evidence="3" id="KW-0488">Methylation</keyword>
<keyword evidence="2" id="KW-1003">Cell membrane</keyword>
<dbReference type="GO" id="GO:0006935">
    <property type="term" value="P:chemotaxis"/>
    <property type="evidence" value="ECO:0007669"/>
    <property type="project" value="UniProtKB-KW"/>
</dbReference>
<dbReference type="InterPro" id="IPR004090">
    <property type="entry name" value="Chemotax_Me-accpt_rcpt"/>
</dbReference>
<dbReference type="GO" id="GO:0007165">
    <property type="term" value="P:signal transduction"/>
    <property type="evidence" value="ECO:0007669"/>
    <property type="project" value="UniProtKB-KW"/>
</dbReference>
<keyword evidence="7 11" id="KW-0472">Membrane</keyword>
<keyword evidence="4" id="KW-0145">Chemotaxis</keyword>
<dbReference type="SUPFAM" id="SSF58104">
    <property type="entry name" value="Methyl-accepting chemotaxis protein (MCP) signaling domain"/>
    <property type="match status" value="1"/>
</dbReference>
<dbReference type="PROSITE" id="PS50885">
    <property type="entry name" value="HAMP"/>
    <property type="match status" value="1"/>
</dbReference>
<protein>
    <recommendedName>
        <fullName evidence="16">Methyl-accepting chemotaxis protein</fullName>
    </recommendedName>
</protein>
<keyword evidence="8 10" id="KW-0807">Transducer</keyword>
<dbReference type="PANTHER" id="PTHR32089">
    <property type="entry name" value="METHYL-ACCEPTING CHEMOTAXIS PROTEIN MCPB"/>
    <property type="match status" value="1"/>
</dbReference>
<dbReference type="Proteomes" id="UP000028631">
    <property type="component" value="Unassembled WGS sequence"/>
</dbReference>
<dbReference type="Pfam" id="PF00015">
    <property type="entry name" value="MCPsignal"/>
    <property type="match status" value="1"/>
</dbReference>
<evidence type="ECO:0000259" key="12">
    <source>
        <dbReference type="PROSITE" id="PS50111"/>
    </source>
</evidence>
<proteinExistence type="inferred from homology"/>
<dbReference type="OrthoDB" id="8724574at2"/>
<evidence type="ECO:0000256" key="7">
    <source>
        <dbReference type="ARBA" id="ARBA00023136"/>
    </source>
</evidence>
<feature type="domain" description="HAMP" evidence="13">
    <location>
        <begin position="217"/>
        <end position="269"/>
    </location>
</feature>
<dbReference type="GO" id="GO:0005886">
    <property type="term" value="C:plasma membrane"/>
    <property type="evidence" value="ECO:0007669"/>
    <property type="project" value="UniProtKB-SubCell"/>
</dbReference>
<comment type="caution">
    <text evidence="14">The sequence shown here is derived from an EMBL/GenBank/DDBJ whole genome shotgun (WGS) entry which is preliminary data.</text>
</comment>
<evidence type="ECO:0000256" key="8">
    <source>
        <dbReference type="ARBA" id="ARBA00023224"/>
    </source>
</evidence>
<feature type="domain" description="Methyl-accepting transducer" evidence="12">
    <location>
        <begin position="274"/>
        <end position="510"/>
    </location>
</feature>
<dbReference type="FunFam" id="1.10.287.950:FF:000001">
    <property type="entry name" value="Methyl-accepting chemotaxis sensory transducer"/>
    <property type="match status" value="1"/>
</dbReference>
<dbReference type="RefSeq" id="WP_032628884.1">
    <property type="nucleotide sequence ID" value="NZ_JPQU01000037.1"/>
</dbReference>
<dbReference type="InterPro" id="IPR004089">
    <property type="entry name" value="MCPsignal_dom"/>
</dbReference>
<evidence type="ECO:0000256" key="5">
    <source>
        <dbReference type="ARBA" id="ARBA00022692"/>
    </source>
</evidence>
<name>A0A085VI60_PSESX</name>
<evidence type="ECO:0000256" key="3">
    <source>
        <dbReference type="ARBA" id="ARBA00022481"/>
    </source>
</evidence>
<dbReference type="CDD" id="cd06225">
    <property type="entry name" value="HAMP"/>
    <property type="match status" value="1"/>
</dbReference>
<dbReference type="Pfam" id="PF00672">
    <property type="entry name" value="HAMP"/>
    <property type="match status" value="1"/>
</dbReference>
<evidence type="ECO:0000313" key="14">
    <source>
        <dbReference type="EMBL" id="KFE55123.1"/>
    </source>
</evidence>
<dbReference type="InterPro" id="IPR024478">
    <property type="entry name" value="HlyB_4HB_MCP"/>
</dbReference>
<evidence type="ECO:0000256" key="1">
    <source>
        <dbReference type="ARBA" id="ARBA00004651"/>
    </source>
</evidence>
<dbReference type="Gene3D" id="1.10.287.950">
    <property type="entry name" value="Methyl-accepting chemotaxis protein"/>
    <property type="match status" value="1"/>
</dbReference>
<evidence type="ECO:0000256" key="9">
    <source>
        <dbReference type="ARBA" id="ARBA00029447"/>
    </source>
</evidence>
<reference evidence="14 15" key="1">
    <citation type="submission" date="2014-07" db="EMBL/GenBank/DDBJ databases">
        <title>Draft Genome Sequences of Environmental Pseudomonas syringae strains.</title>
        <authorList>
            <person name="Baltrus D.A."/>
            <person name="Berge O."/>
            <person name="Morris C."/>
        </authorList>
    </citation>
    <scope>NUCLEOTIDE SEQUENCE [LARGE SCALE GENOMIC DNA]</scope>
    <source>
        <strain evidence="14 15">GAW0119</strain>
    </source>
</reference>
<organism evidence="14 15">
    <name type="scientific">Pseudomonas syringae</name>
    <dbReference type="NCBI Taxonomy" id="317"/>
    <lineage>
        <taxon>Bacteria</taxon>
        <taxon>Pseudomonadati</taxon>
        <taxon>Pseudomonadota</taxon>
        <taxon>Gammaproteobacteria</taxon>
        <taxon>Pseudomonadales</taxon>
        <taxon>Pseudomonadaceae</taxon>
        <taxon>Pseudomonas</taxon>
    </lineage>
</organism>
<dbReference type="CDD" id="cd11386">
    <property type="entry name" value="MCP_signal"/>
    <property type="match status" value="1"/>
</dbReference>
<evidence type="ECO:0000256" key="6">
    <source>
        <dbReference type="ARBA" id="ARBA00022989"/>
    </source>
</evidence>
<keyword evidence="15" id="KW-1185">Reference proteome</keyword>
<evidence type="ECO:0000313" key="15">
    <source>
        <dbReference type="Proteomes" id="UP000028631"/>
    </source>
</evidence>
<dbReference type="PATRIC" id="fig|317.175.peg.2851"/>
<evidence type="ECO:0000256" key="2">
    <source>
        <dbReference type="ARBA" id="ARBA00022475"/>
    </source>
</evidence>